<organism evidence="2 3">
    <name type="scientific">Lobosporangium transversale</name>
    <dbReference type="NCBI Taxonomy" id="64571"/>
    <lineage>
        <taxon>Eukaryota</taxon>
        <taxon>Fungi</taxon>
        <taxon>Fungi incertae sedis</taxon>
        <taxon>Mucoromycota</taxon>
        <taxon>Mortierellomycotina</taxon>
        <taxon>Mortierellomycetes</taxon>
        <taxon>Mortierellales</taxon>
        <taxon>Mortierellaceae</taxon>
        <taxon>Lobosporangium</taxon>
    </lineage>
</organism>
<dbReference type="GeneID" id="33563628"/>
<name>A0A1Y2H3D5_9FUNG</name>
<dbReference type="AlphaFoldDB" id="A0A1Y2H3D5"/>
<sequence>MAKVDTLIDRFLLTGSLEILDGTTSRNSALFLRDMLFYLELSSAIKAGDHGRIEEILKWITIMFQAGSTKNYANELLHLHCGFAYSWSKQ</sequence>
<dbReference type="Pfam" id="PF20231">
    <property type="entry name" value="DUF6589"/>
    <property type="match status" value="1"/>
</dbReference>
<comment type="caution">
    <text evidence="2">The sequence shown here is derived from an EMBL/GenBank/DDBJ whole genome shotgun (WGS) entry which is preliminary data.</text>
</comment>
<dbReference type="EMBL" id="MCFF01000002">
    <property type="protein sequence ID" value="ORZ28544.1"/>
    <property type="molecule type" value="Genomic_DNA"/>
</dbReference>
<evidence type="ECO:0000313" key="3">
    <source>
        <dbReference type="Proteomes" id="UP000193648"/>
    </source>
</evidence>
<feature type="non-terminal residue" evidence="2">
    <location>
        <position position="90"/>
    </location>
</feature>
<dbReference type="Proteomes" id="UP000193648">
    <property type="component" value="Unassembled WGS sequence"/>
</dbReference>
<dbReference type="InParanoid" id="A0A1Y2H3D5"/>
<feature type="domain" description="DUF6589" evidence="1">
    <location>
        <begin position="24"/>
        <end position="89"/>
    </location>
</feature>
<accession>A0A1Y2H3D5</accession>
<evidence type="ECO:0000313" key="2">
    <source>
        <dbReference type="EMBL" id="ORZ28544.1"/>
    </source>
</evidence>
<dbReference type="RefSeq" id="XP_021886229.1">
    <property type="nucleotide sequence ID" value="XM_022021784.1"/>
</dbReference>
<gene>
    <name evidence="2" type="ORF">BCR41DRAFT_331178</name>
</gene>
<dbReference type="InterPro" id="IPR046496">
    <property type="entry name" value="DUF6589"/>
</dbReference>
<reference evidence="2 3" key="1">
    <citation type="submission" date="2016-07" db="EMBL/GenBank/DDBJ databases">
        <title>Pervasive Adenine N6-methylation of Active Genes in Fungi.</title>
        <authorList>
            <consortium name="DOE Joint Genome Institute"/>
            <person name="Mondo S.J."/>
            <person name="Dannebaum R.O."/>
            <person name="Kuo R.C."/>
            <person name="Labutti K."/>
            <person name="Haridas S."/>
            <person name="Kuo A."/>
            <person name="Salamov A."/>
            <person name="Ahrendt S.R."/>
            <person name="Lipzen A."/>
            <person name="Sullivan W."/>
            <person name="Andreopoulos W.B."/>
            <person name="Clum A."/>
            <person name="Lindquist E."/>
            <person name="Daum C."/>
            <person name="Ramamoorthy G.K."/>
            <person name="Gryganskyi A."/>
            <person name="Culley D."/>
            <person name="Magnuson J.K."/>
            <person name="James T.Y."/>
            <person name="O'Malley M.A."/>
            <person name="Stajich J.E."/>
            <person name="Spatafora J.W."/>
            <person name="Visel A."/>
            <person name="Grigoriev I.V."/>
        </authorList>
    </citation>
    <scope>NUCLEOTIDE SEQUENCE [LARGE SCALE GENOMIC DNA]</scope>
    <source>
        <strain evidence="2 3">NRRL 3116</strain>
    </source>
</reference>
<proteinExistence type="predicted"/>
<protein>
    <recommendedName>
        <fullName evidence="1">DUF6589 domain-containing protein</fullName>
    </recommendedName>
</protein>
<dbReference type="OrthoDB" id="2496395at2759"/>
<evidence type="ECO:0000259" key="1">
    <source>
        <dbReference type="Pfam" id="PF20231"/>
    </source>
</evidence>
<keyword evidence="3" id="KW-1185">Reference proteome</keyword>